<evidence type="ECO:0000256" key="2">
    <source>
        <dbReference type="SAM" id="MobiDB-lite"/>
    </source>
</evidence>
<dbReference type="InterPro" id="IPR005554">
    <property type="entry name" value="NOL6/Upt22"/>
</dbReference>
<evidence type="ECO:0000256" key="1">
    <source>
        <dbReference type="RuleBase" id="RU364032"/>
    </source>
</evidence>
<comment type="subcellular location">
    <subcellularLocation>
        <location evidence="1">Nucleus</location>
        <location evidence="1">Nucleolus</location>
    </subcellularLocation>
</comment>
<dbReference type="Pfam" id="PF17406">
    <property type="entry name" value="Nrap_D5"/>
    <property type="match status" value="1"/>
</dbReference>
<dbReference type="InterPro" id="IPR035370">
    <property type="entry name" value="Nrap_D5"/>
</dbReference>
<dbReference type="Proteomes" id="UP000717585">
    <property type="component" value="Unassembled WGS sequence"/>
</dbReference>
<comment type="caution">
    <text evidence="4">The sequence shown here is derived from an EMBL/GenBank/DDBJ whole genome shotgun (WGS) entry which is preliminary data.</text>
</comment>
<name>A0A8J6B698_9EUKA</name>
<sequence>MSSLNRALQRPFAQEFGVVCILAKDSPVSKEELSTAFRAALGDLFEDVEISKTDSATLVGINMDHTGLIHHEMVPAIRLDWVRSNGGAAVKNLEKSFEKAWGEWCSLRRFDDGATTLAVSFIEELPPLVEQAEPGCRTPHPLIVRQIMKSIGYSATVRGDIFHDPRILPPTDKIQRTVTEAVKTIESVLKDALARDGGQMDIADVSVTSPVGRGTEVCPRRFLGHSARPVSAVLRLRAKPTGWPTNYKALVSLRAIVLGRFAKYLRKAGFDVIHLDASVLVTVAKVTVHISMEIPPELKLYDLVKSSLIEPLWDLLPKLHTTLATLSQENFAFPETVRLAKRWVATHGVCLHPLSPTLLTGRVGVDVPEISRLPTVHHSGAMAEEAVEVLVASLFINPTPFQKAPTSGQAGLGRFVDLLANTDFTKSPFIVDFRSRSALAEQITEKEREAMGRSLKAGLDTALPIFSSFDHSGIALTRRFGVDSLKRLKRFAKAALHIHSKTLVGPSSKAPLAIFKPSLGAYDILLDLPKPHKALNAIPQDRTGLVALKARGLEAEEVGTVDGHVVAETCHILREMIHSIPIIGQSAIFYSDVYGGQWVGIVLHNTDSMRPSATKLQYSQVEGDSTSSGSRMTVDLISVLSDILVSSAGLVVGASIGQTEGVRQLAKFDAQLASLIGVDPKVKGGPEKRKSAAPGKKGKGKRAH</sequence>
<proteinExistence type="inferred from homology"/>
<dbReference type="EMBL" id="JAHDYR010000062">
    <property type="protein sequence ID" value="KAG9390882.1"/>
    <property type="molecule type" value="Genomic_DNA"/>
</dbReference>
<protein>
    <submittedName>
        <fullName evidence="4">Nrap protein</fullName>
    </submittedName>
</protein>
<dbReference type="GO" id="GO:0032545">
    <property type="term" value="C:CURI complex"/>
    <property type="evidence" value="ECO:0007669"/>
    <property type="project" value="TreeGrafter"/>
</dbReference>
<dbReference type="GO" id="GO:0003723">
    <property type="term" value="F:RNA binding"/>
    <property type="evidence" value="ECO:0007669"/>
    <property type="project" value="UniProtKB-KW"/>
</dbReference>
<dbReference type="GO" id="GO:0006409">
    <property type="term" value="P:tRNA export from nucleus"/>
    <property type="evidence" value="ECO:0007669"/>
    <property type="project" value="TreeGrafter"/>
</dbReference>
<dbReference type="GO" id="GO:0034456">
    <property type="term" value="C:UTP-C complex"/>
    <property type="evidence" value="ECO:0007669"/>
    <property type="project" value="TreeGrafter"/>
</dbReference>
<dbReference type="AlphaFoldDB" id="A0A8J6B698"/>
<dbReference type="OrthoDB" id="10251401at2759"/>
<dbReference type="PANTHER" id="PTHR17972:SF0">
    <property type="entry name" value="NUCLEOLAR PROTEIN 6"/>
    <property type="match status" value="1"/>
</dbReference>
<dbReference type="GO" id="GO:0032040">
    <property type="term" value="C:small-subunit processome"/>
    <property type="evidence" value="ECO:0007669"/>
    <property type="project" value="TreeGrafter"/>
</dbReference>
<feature type="domain" description="Nrap protein" evidence="3">
    <location>
        <begin position="379"/>
        <end position="506"/>
    </location>
</feature>
<comment type="similarity">
    <text evidence="1">Belongs to the NRAP family.</text>
</comment>
<reference evidence="4" key="1">
    <citation type="submission" date="2021-05" db="EMBL/GenBank/DDBJ databases">
        <title>A free-living protist that lacks canonical eukaryotic 1 DNA replication and segregation systems.</title>
        <authorList>
            <person name="Salas-Leiva D.E."/>
            <person name="Tromer E.C."/>
            <person name="Curtis B.A."/>
            <person name="Jerlstrom-Hultqvist J."/>
            <person name="Kolisko M."/>
            <person name="Yi Z."/>
            <person name="Salas-Leiva J.S."/>
            <person name="Gallot-Lavallee L."/>
            <person name="Kops G.J.P.L."/>
            <person name="Archibald J.M."/>
            <person name="Simpson A.G.B."/>
            <person name="Roger A.J."/>
        </authorList>
    </citation>
    <scope>NUCLEOTIDE SEQUENCE</scope>
    <source>
        <strain evidence="4">BICM</strain>
    </source>
</reference>
<evidence type="ECO:0000259" key="3">
    <source>
        <dbReference type="Pfam" id="PF17406"/>
    </source>
</evidence>
<keyword evidence="1" id="KW-0539">Nucleus</keyword>
<feature type="region of interest" description="Disordered" evidence="2">
    <location>
        <begin position="679"/>
        <end position="704"/>
    </location>
</feature>
<organism evidence="4 5">
    <name type="scientific">Carpediemonas membranifera</name>
    <dbReference type="NCBI Taxonomy" id="201153"/>
    <lineage>
        <taxon>Eukaryota</taxon>
        <taxon>Metamonada</taxon>
        <taxon>Carpediemonas-like organisms</taxon>
        <taxon>Carpediemonas</taxon>
    </lineage>
</organism>
<dbReference type="GO" id="GO:0006364">
    <property type="term" value="P:rRNA processing"/>
    <property type="evidence" value="ECO:0007669"/>
    <property type="project" value="TreeGrafter"/>
</dbReference>
<evidence type="ECO:0000313" key="5">
    <source>
        <dbReference type="Proteomes" id="UP000717585"/>
    </source>
</evidence>
<accession>A0A8J6B698</accession>
<keyword evidence="5" id="KW-1185">Reference proteome</keyword>
<gene>
    <name evidence="4" type="ORF">J8273_7147</name>
</gene>
<keyword evidence="1" id="KW-0694">RNA-binding</keyword>
<evidence type="ECO:0000313" key="4">
    <source>
        <dbReference type="EMBL" id="KAG9390882.1"/>
    </source>
</evidence>
<dbReference type="PANTHER" id="PTHR17972">
    <property type="entry name" value="NUCLEOLAR RNA-ASSOCIATED PROTEIN"/>
    <property type="match status" value="1"/>
</dbReference>
<feature type="compositionally biased region" description="Basic and acidic residues" evidence="2">
    <location>
        <begin position="680"/>
        <end position="690"/>
    </location>
</feature>